<keyword evidence="1" id="KW-0175">Coiled coil</keyword>
<feature type="coiled-coil region" evidence="1">
    <location>
        <begin position="179"/>
        <end position="206"/>
    </location>
</feature>
<gene>
    <name evidence="2" type="ORF">JY500_21175</name>
</gene>
<evidence type="ECO:0000313" key="2">
    <source>
        <dbReference type="EMBL" id="QSI76926.1"/>
    </source>
</evidence>
<accession>A0ABX7M598</accession>
<proteinExistence type="predicted"/>
<sequence length="337" mass="37233">MGLFDWLRKQEGPAPAETVSPQLVRDATDFLIRQTDPKLALCSRYDERLAPGVSATIRHIIASVKQMPTPCDASPDHWHGTPELAAFFVSPDELVNAFSRSEPLQALFEQNPTLDAAYAVLGTTLIERKGLGMAMEGEILRRDVVQTSVSFSNPRVHIVAPDAEGLGRTVAWRMFEELAMVALERIDALRDERKSLSDDRALLQTRLQMLHGHGTGFDVHDGGKDGEALKALLEENTRALAASGAGVDALEHELEVVRGVLESAESLVSITTRTMRLTAMNLLVEGESNEPLREIRFAYARAERLRPVTRAALQVRFPRSAMRKVTMSFAEASRLPI</sequence>
<protein>
    <submittedName>
        <fullName evidence="2">Uncharacterized protein</fullName>
    </submittedName>
</protein>
<reference evidence="2 3" key="1">
    <citation type="submission" date="2021-02" db="EMBL/GenBank/DDBJ databases">
        <title>Niveibacterium changnyeongensis HC41.</title>
        <authorList>
            <person name="Kang M."/>
        </authorList>
    </citation>
    <scope>NUCLEOTIDE SEQUENCE [LARGE SCALE GENOMIC DNA]</scope>
    <source>
        <strain evidence="2 3">HC41</strain>
    </source>
</reference>
<evidence type="ECO:0000313" key="3">
    <source>
        <dbReference type="Proteomes" id="UP000663570"/>
    </source>
</evidence>
<dbReference type="EMBL" id="CP071060">
    <property type="protein sequence ID" value="QSI76926.1"/>
    <property type="molecule type" value="Genomic_DNA"/>
</dbReference>
<dbReference type="RefSeq" id="WP_206254510.1">
    <property type="nucleotide sequence ID" value="NZ_CP071060.1"/>
</dbReference>
<organism evidence="2 3">
    <name type="scientific">Niveibacterium microcysteis</name>
    <dbReference type="NCBI Taxonomy" id="2811415"/>
    <lineage>
        <taxon>Bacteria</taxon>
        <taxon>Pseudomonadati</taxon>
        <taxon>Pseudomonadota</taxon>
        <taxon>Betaproteobacteria</taxon>
        <taxon>Rhodocyclales</taxon>
        <taxon>Rhodocyclaceae</taxon>
        <taxon>Niveibacterium</taxon>
    </lineage>
</organism>
<name>A0ABX7M598_9RHOO</name>
<keyword evidence="3" id="KW-1185">Reference proteome</keyword>
<dbReference type="Proteomes" id="UP000663570">
    <property type="component" value="Chromosome"/>
</dbReference>
<evidence type="ECO:0000256" key="1">
    <source>
        <dbReference type="SAM" id="Coils"/>
    </source>
</evidence>